<dbReference type="EMBL" id="VJMH01007502">
    <property type="protein sequence ID" value="KAF0682685.1"/>
    <property type="molecule type" value="Genomic_DNA"/>
</dbReference>
<dbReference type="InterPro" id="IPR032675">
    <property type="entry name" value="LRR_dom_sf"/>
</dbReference>
<reference evidence="3" key="2">
    <citation type="submission" date="2019-06" db="EMBL/GenBank/DDBJ databases">
        <title>Genomics analysis of Aphanomyces spp. identifies a new class of oomycete effector associated with host adaptation.</title>
        <authorList>
            <person name="Gaulin E."/>
        </authorList>
    </citation>
    <scope>NUCLEOTIDE SEQUENCE</scope>
    <source>
        <strain evidence="3">CBS 578.67</strain>
    </source>
</reference>
<organism evidence="4 5">
    <name type="scientific">Aphanomyces stellatus</name>
    <dbReference type="NCBI Taxonomy" id="120398"/>
    <lineage>
        <taxon>Eukaryota</taxon>
        <taxon>Sar</taxon>
        <taxon>Stramenopiles</taxon>
        <taxon>Oomycota</taxon>
        <taxon>Saprolegniomycetes</taxon>
        <taxon>Saprolegniales</taxon>
        <taxon>Verrucalvaceae</taxon>
        <taxon>Aphanomyces</taxon>
    </lineage>
</organism>
<keyword evidence="5" id="KW-1185">Reference proteome</keyword>
<accession>A0A485LT72</accession>
<reference evidence="4 5" key="1">
    <citation type="submission" date="2019-03" db="EMBL/GenBank/DDBJ databases">
        <authorList>
            <person name="Gaulin E."/>
            <person name="Dumas B."/>
        </authorList>
    </citation>
    <scope>NUCLEOTIDE SEQUENCE [LARGE SCALE GENOMIC DNA]</scope>
    <source>
        <strain evidence="4">CBS 568.67</strain>
    </source>
</reference>
<dbReference type="PANTHER" id="PTHR24110:SF3">
    <property type="entry name" value="CENTROSOMAL PROTEIN OF 78 KDA"/>
    <property type="match status" value="1"/>
</dbReference>
<dbReference type="OrthoDB" id="78308at2759"/>
<keyword evidence="1" id="KW-0175">Coiled coil</keyword>
<dbReference type="Proteomes" id="UP000332933">
    <property type="component" value="Unassembled WGS sequence"/>
</dbReference>
<gene>
    <name evidence="4" type="primary">Aste57867_25203</name>
    <name evidence="3" type="ORF">As57867_025125</name>
    <name evidence="4" type="ORF">ASTE57867_25203</name>
</gene>
<evidence type="ECO:0000256" key="1">
    <source>
        <dbReference type="SAM" id="Coils"/>
    </source>
</evidence>
<dbReference type="SUPFAM" id="SSF52047">
    <property type="entry name" value="RNI-like"/>
    <property type="match status" value="1"/>
</dbReference>
<feature type="region of interest" description="Disordered" evidence="2">
    <location>
        <begin position="360"/>
        <end position="459"/>
    </location>
</feature>
<dbReference type="Gene3D" id="3.80.10.10">
    <property type="entry name" value="Ribonuclease Inhibitor"/>
    <property type="match status" value="2"/>
</dbReference>
<feature type="compositionally biased region" description="Polar residues" evidence="2">
    <location>
        <begin position="360"/>
        <end position="378"/>
    </location>
</feature>
<evidence type="ECO:0000256" key="2">
    <source>
        <dbReference type="SAM" id="MobiDB-lite"/>
    </source>
</evidence>
<dbReference type="EMBL" id="CAADRA010007528">
    <property type="protein sequence ID" value="VFU01830.1"/>
    <property type="molecule type" value="Genomic_DNA"/>
</dbReference>
<feature type="coiled-coil region" evidence="1">
    <location>
        <begin position="500"/>
        <end position="561"/>
    </location>
</feature>
<evidence type="ECO:0000313" key="4">
    <source>
        <dbReference type="EMBL" id="VFU01830.1"/>
    </source>
</evidence>
<evidence type="ECO:0000313" key="5">
    <source>
        <dbReference type="Proteomes" id="UP000332933"/>
    </source>
</evidence>
<sequence length="593" mass="65371">MTMMPPGKVPPQAAKCLPLYPSYVDYCTKKHADPIDEAAQVFERHALHLHVDNLDPDELRIMFDFLSKCTTINHAYIDVGKVPTKRALRQKLIRIGLDQPYAMLQPGYTRIIRSVSLMALKATSLQSLHLVGIQITSDLVLDLAKGLGSCHSLVSIDVDGSNLGDTGLDVLEEVFANRPHLCHLGMAKCNLTDASARPIARILRAQAARRDETYWSTTLRGETVPVRGEGCFLLNLAKNALGDAATDILCHALYNDCWLYGLNLSENKVGPRGVLNFAEILQTNTTLTVLLLHDNTNTDNRVSGFINKLLADRHSADSQPMNHPMEHVLLKDALRSWGCLRPSVNDMIADMFTTTPSKVLASASTTQRPTKATKTSQAAVAKIPPSGPTTRSNYLKKKATTTSSSLPRRHSAPLQTKRTPPAKEKNAAKTSSRTKKESGIRRPLTAPPAKTAPVDEMDGPSALDMLVTDQIFRSNQEPTTHGGPAKRLDQQMLMKLMERISTLETAQAKAQEHIDRVEAENLALKQRVAATLDVPAEADIMHDLESAIVKLTHQVQELEHIKRQPRAKLQPMPYLDDGVVDDLSFQLKQSFGL</sequence>
<dbReference type="AlphaFoldDB" id="A0A485LT72"/>
<dbReference type="PANTHER" id="PTHR24110">
    <property type="entry name" value="CENTROSOMAL PROTEIN OF 78 KDA"/>
    <property type="match status" value="1"/>
</dbReference>
<name>A0A485LT72_9STRA</name>
<protein>
    <submittedName>
        <fullName evidence="4">Aste57867_25203 protein</fullName>
    </submittedName>
</protein>
<evidence type="ECO:0000313" key="3">
    <source>
        <dbReference type="EMBL" id="KAF0682685.1"/>
    </source>
</evidence>
<proteinExistence type="predicted"/>